<comment type="caution">
    <text evidence="2">The sequence shown here is derived from an EMBL/GenBank/DDBJ whole genome shotgun (WGS) entry which is preliminary data.</text>
</comment>
<evidence type="ECO:0000313" key="2">
    <source>
        <dbReference type="EMBL" id="MFC7305141.1"/>
    </source>
</evidence>
<dbReference type="Proteomes" id="UP001596523">
    <property type="component" value="Unassembled WGS sequence"/>
</dbReference>
<feature type="transmembrane region" description="Helical" evidence="1">
    <location>
        <begin position="44"/>
        <end position="70"/>
    </location>
</feature>
<dbReference type="RefSeq" id="WP_381830263.1">
    <property type="nucleotide sequence ID" value="NZ_JBHTCF010000004.1"/>
</dbReference>
<organism evidence="2 3">
    <name type="scientific">Streptomyces monticola</name>
    <dbReference type="NCBI Taxonomy" id="2666263"/>
    <lineage>
        <taxon>Bacteria</taxon>
        <taxon>Bacillati</taxon>
        <taxon>Actinomycetota</taxon>
        <taxon>Actinomycetes</taxon>
        <taxon>Kitasatosporales</taxon>
        <taxon>Streptomycetaceae</taxon>
        <taxon>Streptomyces</taxon>
    </lineage>
</organism>
<evidence type="ECO:0000313" key="3">
    <source>
        <dbReference type="Proteomes" id="UP001596523"/>
    </source>
</evidence>
<dbReference type="EMBL" id="JBHTCF010000004">
    <property type="protein sequence ID" value="MFC7305141.1"/>
    <property type="molecule type" value="Genomic_DNA"/>
</dbReference>
<keyword evidence="1" id="KW-1133">Transmembrane helix</keyword>
<protein>
    <submittedName>
        <fullName evidence="2">Uncharacterized protein</fullName>
    </submittedName>
</protein>
<name>A0ABW2JGJ0_9ACTN</name>
<keyword evidence="3" id="KW-1185">Reference proteome</keyword>
<keyword evidence="1" id="KW-0472">Membrane</keyword>
<feature type="transmembrane region" description="Helical" evidence="1">
    <location>
        <begin position="124"/>
        <end position="143"/>
    </location>
</feature>
<evidence type="ECO:0000256" key="1">
    <source>
        <dbReference type="SAM" id="Phobius"/>
    </source>
</evidence>
<feature type="transmembrane region" description="Helical" evidence="1">
    <location>
        <begin position="90"/>
        <end position="112"/>
    </location>
</feature>
<proteinExistence type="predicted"/>
<accession>A0ABW2JGJ0</accession>
<sequence length="146" mass="15833">MSEERARTDMDLRSDAELRADWAALNFLLPSVSSDPEGRDGSAWWVPLMTTLGLLILAPVAYGFAGLSVMATDSCGPDDCSAQLTHTLDAIFVALPVGWLVSLGSLIACWALPWKPRNQTRRRWAATLAVAPQLLVILMVLTLPQG</sequence>
<gene>
    <name evidence="2" type="ORF">ACFQVC_13030</name>
</gene>
<keyword evidence="1" id="KW-0812">Transmembrane</keyword>
<reference evidence="3" key="1">
    <citation type="journal article" date="2019" name="Int. J. Syst. Evol. Microbiol.">
        <title>The Global Catalogue of Microorganisms (GCM) 10K type strain sequencing project: providing services to taxonomists for standard genome sequencing and annotation.</title>
        <authorList>
            <consortium name="The Broad Institute Genomics Platform"/>
            <consortium name="The Broad Institute Genome Sequencing Center for Infectious Disease"/>
            <person name="Wu L."/>
            <person name="Ma J."/>
        </authorList>
    </citation>
    <scope>NUCLEOTIDE SEQUENCE [LARGE SCALE GENOMIC DNA]</scope>
    <source>
        <strain evidence="3">SYNS20</strain>
    </source>
</reference>